<dbReference type="InterPro" id="IPR006977">
    <property type="entry name" value="Yip1_dom"/>
</dbReference>
<sequence>MDPAASWNRTPGVPVPGNASQAREGNVQTVPSVPSGNPAVSTPPAMQRNGAFPSSVVKRETRPPAVSSFQGSPDQAKPGEQPWFARPANNQFSAQHSSSTSSYPPSSYPPSSYPPPSYPPSSYPPSSYPPSSYPASSAANRSTPGQAAEAAVQRAEETHAGKSLKEHQEFLLQKQLQAERQRETGEKERGFGATQPPTIQEGWREKPSGPPGLSFYTQSAQGQHPHRPGLAPPDGASGSHAGAFPHPVAVPGPAFVPSHGSAPSAAVSSLSSLGLSGCMTGSPDAREPPSFLGRLFSFGSSSSGAREQRVQLQTGCSAGTERDGSDEIGDEPPLLEELGIHPDEVVQRFKSVVFFYKVEHDLLVHSDMCGPLVVAVTLAFLLLMSGKASFSHIYGLSIVGSLCTYVLLNLMSPNEGIDLYSTISILGYSLLPVVLFALASIFISLKTSVGLIFSVLCVLWCTATASRFFESALHMHDQRFLVAYPISLFYASFVVIAVL</sequence>
<dbReference type="GO" id="GO:0048280">
    <property type="term" value="P:vesicle fusion with Golgi apparatus"/>
    <property type="evidence" value="ECO:0007669"/>
    <property type="project" value="TreeGrafter"/>
</dbReference>
<dbReference type="AlphaFoldDB" id="F0VKV8"/>
<feature type="transmembrane region" description="Helical" evidence="7">
    <location>
        <begin position="449"/>
        <end position="469"/>
    </location>
</feature>
<evidence type="ECO:0000313" key="9">
    <source>
        <dbReference type="EMBL" id="CBZ54709.1"/>
    </source>
</evidence>
<dbReference type="GeneID" id="13446414"/>
<feature type="transmembrane region" description="Helical" evidence="7">
    <location>
        <begin position="481"/>
        <end position="498"/>
    </location>
</feature>
<feature type="transmembrane region" description="Helical" evidence="7">
    <location>
        <begin position="420"/>
        <end position="443"/>
    </location>
</feature>
<keyword evidence="3 7" id="KW-0812">Transmembrane</keyword>
<dbReference type="EMBL" id="LN714485">
    <property type="protein sequence ID" value="CEL69425.1"/>
    <property type="molecule type" value="Genomic_DNA"/>
</dbReference>
<dbReference type="GO" id="GO:0016020">
    <property type="term" value="C:membrane"/>
    <property type="evidence" value="ECO:0007669"/>
    <property type="project" value="UniProtKB-SubCell"/>
</dbReference>
<evidence type="ECO:0000256" key="6">
    <source>
        <dbReference type="SAM" id="MobiDB-lite"/>
    </source>
</evidence>
<reference evidence="9" key="1">
    <citation type="submission" date="2011-02" db="EMBL/GenBank/DDBJ databases">
        <authorList>
            <person name="Aslett M."/>
        </authorList>
    </citation>
    <scope>NUCLEOTIDE SEQUENCE</scope>
    <source>
        <strain evidence="9">Liverpool</strain>
    </source>
</reference>
<dbReference type="PANTHER" id="PTHR21236">
    <property type="entry name" value="GOLGI MEMBRANE PROTEIN YIP1"/>
    <property type="match status" value="1"/>
</dbReference>
<dbReference type="Proteomes" id="UP000007494">
    <property type="component" value="Chromosome X"/>
</dbReference>
<evidence type="ECO:0000313" key="10">
    <source>
        <dbReference type="EMBL" id="CEL69425.1"/>
    </source>
</evidence>
<feature type="compositionally biased region" description="Basic and acidic residues" evidence="6">
    <location>
        <begin position="177"/>
        <end position="190"/>
    </location>
</feature>
<dbReference type="EMBL" id="FR823391">
    <property type="protein sequence ID" value="CBZ54709.1"/>
    <property type="molecule type" value="Genomic_DNA"/>
</dbReference>
<dbReference type="PANTHER" id="PTHR21236:SF2">
    <property type="entry name" value="PROTEIN YIPF"/>
    <property type="match status" value="1"/>
</dbReference>
<feature type="domain" description="Yip1" evidence="8">
    <location>
        <begin position="360"/>
        <end position="497"/>
    </location>
</feature>
<keyword evidence="11" id="KW-1185">Reference proteome</keyword>
<organism evidence="9 11">
    <name type="scientific">Neospora caninum (strain Liverpool)</name>
    <dbReference type="NCBI Taxonomy" id="572307"/>
    <lineage>
        <taxon>Eukaryota</taxon>
        <taxon>Sar</taxon>
        <taxon>Alveolata</taxon>
        <taxon>Apicomplexa</taxon>
        <taxon>Conoidasida</taxon>
        <taxon>Coccidia</taxon>
        <taxon>Eucoccidiorida</taxon>
        <taxon>Eimeriorina</taxon>
        <taxon>Sarcocystidae</taxon>
        <taxon>Neospora</taxon>
    </lineage>
</organism>
<proteinExistence type="inferred from homology"/>
<feature type="compositionally biased region" description="Pro residues" evidence="6">
    <location>
        <begin position="106"/>
        <end position="132"/>
    </location>
</feature>
<evidence type="ECO:0000259" key="8">
    <source>
        <dbReference type="Pfam" id="PF04893"/>
    </source>
</evidence>
<dbReference type="GO" id="GO:0005802">
    <property type="term" value="C:trans-Golgi network"/>
    <property type="evidence" value="ECO:0007669"/>
    <property type="project" value="TreeGrafter"/>
</dbReference>
<dbReference type="eggNOG" id="KOG3103">
    <property type="taxonomic scope" value="Eukaryota"/>
</dbReference>
<dbReference type="OMA" id="GSLCTYV"/>
<evidence type="ECO:0000256" key="3">
    <source>
        <dbReference type="ARBA" id="ARBA00022692"/>
    </source>
</evidence>
<dbReference type="GO" id="GO:0006888">
    <property type="term" value="P:endoplasmic reticulum to Golgi vesicle-mediated transport"/>
    <property type="evidence" value="ECO:0007669"/>
    <property type="project" value="InterPro"/>
</dbReference>
<feature type="compositionally biased region" description="Polar residues" evidence="6">
    <location>
        <begin position="18"/>
        <end position="40"/>
    </location>
</feature>
<keyword evidence="5 7" id="KW-0472">Membrane</keyword>
<name>F0VKV8_NEOCL</name>
<dbReference type="OrthoDB" id="440385at2759"/>
<dbReference type="VEuPathDB" id="ToxoDB:NCLIV_051360"/>
<evidence type="ECO:0000256" key="5">
    <source>
        <dbReference type="ARBA" id="ARBA00023136"/>
    </source>
</evidence>
<reference evidence="11" key="3">
    <citation type="journal article" date="2012" name="PLoS Pathog.">
        <title>Comparative genomics of the apicomplexan parasites Toxoplasma gondii and Neospora caninum: Coccidia differing in host range and transmission strategy.</title>
        <authorList>
            <person name="Reid A.J."/>
            <person name="Vermont S.J."/>
            <person name="Cotton J.A."/>
            <person name="Harris D."/>
            <person name="Hill-Cawthorne G.A."/>
            <person name="Konen-Waisman S."/>
            <person name="Latham S.M."/>
            <person name="Mourier T."/>
            <person name="Norton R."/>
            <person name="Quail M.A."/>
            <person name="Sanders M."/>
            <person name="Shanmugam D."/>
            <person name="Sohal A."/>
            <person name="Wasmuth J.D."/>
            <person name="Brunk B."/>
            <person name="Grigg M.E."/>
            <person name="Howard J.C."/>
            <person name="Parkinson J."/>
            <person name="Roos D.S."/>
            <person name="Trees A.J."/>
            <person name="Berriman M."/>
            <person name="Pain A."/>
            <person name="Wastling J.M."/>
        </authorList>
    </citation>
    <scope>NUCLEOTIDE SEQUENCE [LARGE SCALE GENOMIC DNA]</scope>
    <source>
        <strain evidence="11">Liverpool</strain>
    </source>
</reference>
<evidence type="ECO:0000256" key="7">
    <source>
        <dbReference type="SAM" id="Phobius"/>
    </source>
</evidence>
<protein>
    <submittedName>
        <fullName evidence="9">Similarity to HYPOTHETICAL INTEGRAL MEMBRANE PROTEIN YIPA_yeast, related</fullName>
    </submittedName>
</protein>
<comment type="subcellular location">
    <subcellularLocation>
        <location evidence="1">Membrane</location>
        <topology evidence="1">Multi-pass membrane protein</topology>
    </subcellularLocation>
</comment>
<reference evidence="9" key="2">
    <citation type="submission" date="2011-03" db="EMBL/GenBank/DDBJ databases">
        <title>Comparative genomics and transcriptomics of Neospora caninum and Toxoplasma gondii.</title>
        <authorList>
            <person name="Reid A.J."/>
            <person name="Sohal A."/>
            <person name="Harris D."/>
            <person name="Quail M."/>
            <person name="Sanders M."/>
            <person name="Berriman M."/>
            <person name="Wastling J.M."/>
            <person name="Pain A."/>
        </authorList>
    </citation>
    <scope>NUCLEOTIDE SEQUENCE</scope>
    <source>
        <strain evidence="9">Liverpool</strain>
    </source>
</reference>
<gene>
    <name evidence="10" type="ORF">BN1204_051360</name>
    <name evidence="9" type="ORF">NCLIV_051360</name>
</gene>
<dbReference type="InterPro" id="IPR045231">
    <property type="entry name" value="Yip1/4-like"/>
</dbReference>
<dbReference type="Pfam" id="PF04893">
    <property type="entry name" value="Yip1"/>
    <property type="match status" value="1"/>
</dbReference>
<reference evidence="10" key="4">
    <citation type="journal article" date="2015" name="PLoS ONE">
        <title>Comprehensive Evaluation of Toxoplasma gondii VEG and Neospora caninum LIV Genomes with Tachyzoite Stage Transcriptome and Proteome Defines Novel Transcript Features.</title>
        <authorList>
            <person name="Ramaprasad A."/>
            <person name="Mourier T."/>
            <person name="Naeem R."/>
            <person name="Malas T.B."/>
            <person name="Moussa E."/>
            <person name="Panigrahi A."/>
            <person name="Vermont S.J."/>
            <person name="Otto T.D."/>
            <person name="Wastling J."/>
            <person name="Pain A."/>
        </authorList>
    </citation>
    <scope>NUCLEOTIDE SEQUENCE</scope>
    <source>
        <strain evidence="10">Liverpool</strain>
    </source>
</reference>
<evidence type="ECO:0000256" key="2">
    <source>
        <dbReference type="ARBA" id="ARBA00010596"/>
    </source>
</evidence>
<evidence type="ECO:0000313" key="11">
    <source>
        <dbReference type="Proteomes" id="UP000007494"/>
    </source>
</evidence>
<feature type="transmembrane region" description="Helical" evidence="7">
    <location>
        <begin position="362"/>
        <end position="384"/>
    </location>
</feature>
<dbReference type="InParanoid" id="F0VKV8"/>
<accession>F0VKV8</accession>
<dbReference type="RefSeq" id="XP_003884739.1">
    <property type="nucleotide sequence ID" value="XM_003884690.1"/>
</dbReference>
<comment type="similarity">
    <text evidence="2">Belongs to the YIP1 family.</text>
</comment>
<keyword evidence="4 7" id="KW-1133">Transmembrane helix</keyword>
<feature type="compositionally biased region" description="Basic and acidic residues" evidence="6">
    <location>
        <begin position="154"/>
        <end position="169"/>
    </location>
</feature>
<evidence type="ECO:0000256" key="4">
    <source>
        <dbReference type="ARBA" id="ARBA00022989"/>
    </source>
</evidence>
<feature type="region of interest" description="Disordered" evidence="6">
    <location>
        <begin position="1"/>
        <end position="245"/>
    </location>
</feature>
<evidence type="ECO:0000256" key="1">
    <source>
        <dbReference type="ARBA" id="ARBA00004141"/>
    </source>
</evidence>
<feature type="transmembrane region" description="Helical" evidence="7">
    <location>
        <begin position="390"/>
        <end position="408"/>
    </location>
</feature>